<keyword evidence="5 6" id="KW-0472">Membrane</keyword>
<evidence type="ECO:0000256" key="1">
    <source>
        <dbReference type="ARBA" id="ARBA00004141"/>
    </source>
</evidence>
<dbReference type="InterPro" id="IPR020846">
    <property type="entry name" value="MFS_dom"/>
</dbReference>
<dbReference type="Proteomes" id="UP000244005">
    <property type="component" value="Unassembled WGS sequence"/>
</dbReference>
<dbReference type="EMBL" id="KZ772700">
    <property type="protein sequence ID" value="PTQ42685.1"/>
    <property type="molecule type" value="Genomic_DNA"/>
</dbReference>
<evidence type="ECO:0000256" key="5">
    <source>
        <dbReference type="ARBA" id="ARBA00023136"/>
    </source>
</evidence>
<feature type="transmembrane region" description="Helical" evidence="6">
    <location>
        <begin position="171"/>
        <end position="194"/>
    </location>
</feature>
<dbReference type="GO" id="GO:0022857">
    <property type="term" value="F:transmembrane transporter activity"/>
    <property type="evidence" value="ECO:0007669"/>
    <property type="project" value="InterPro"/>
</dbReference>
<dbReference type="OMA" id="PWKELQP"/>
<gene>
    <name evidence="8" type="ORF">MARPO_0028s0012</name>
</gene>
<evidence type="ECO:0000256" key="2">
    <source>
        <dbReference type="ARBA" id="ARBA00022448"/>
    </source>
</evidence>
<dbReference type="Pfam" id="PF07690">
    <property type="entry name" value="MFS_1"/>
    <property type="match status" value="1"/>
</dbReference>
<dbReference type="InterPro" id="IPR011701">
    <property type="entry name" value="MFS"/>
</dbReference>
<feature type="transmembrane region" description="Helical" evidence="6">
    <location>
        <begin position="449"/>
        <end position="470"/>
    </location>
</feature>
<keyword evidence="4 6" id="KW-1133">Transmembrane helix</keyword>
<feature type="transmembrane region" description="Helical" evidence="6">
    <location>
        <begin position="110"/>
        <end position="130"/>
    </location>
</feature>
<protein>
    <recommendedName>
        <fullName evidence="7">Major facilitator superfamily (MFS) profile domain-containing protein</fullName>
    </recommendedName>
</protein>
<dbReference type="PANTHER" id="PTHR23504">
    <property type="entry name" value="MAJOR FACILITATOR SUPERFAMILY DOMAIN-CONTAINING PROTEIN 10"/>
    <property type="match status" value="1"/>
</dbReference>
<feature type="domain" description="Major facilitator superfamily (MFS) profile" evidence="7">
    <location>
        <begin position="43"/>
        <end position="470"/>
    </location>
</feature>
<dbReference type="GO" id="GO:0016020">
    <property type="term" value="C:membrane"/>
    <property type="evidence" value="ECO:0007669"/>
    <property type="project" value="UniProtKB-SubCell"/>
</dbReference>
<sequence length="494" mass="54280">MGLLSEGERHENEVPLLENLYPDCPGCKCAYLSAKGAGPPVKELFMITMIVICNALPISSLFPFLYFMVDDFHIADKKEDIGYYAGAVGSVFMFGRFLSSVPWGMFADRFGRRPVFALGLLSVIVFQLIFGATKSFWVAFAARFMLGLFNGMLGPLKAYASEVCNEENQAWGLSTVSTSWSLGLIIGPAMGGFLARPAMNFPSIFAQDSFFGRYPYLLPSIIQAIFAVAGLFVVYFMPETVHKHDNKHLSDDERSLIKSAKAPKEPMWKNKALMASIAVYCVWCFMEISFSEVFSLWCVSPREVDGLGLPTSDVGMVLAVSGASVFVFNMTVFPIIAKYLGPILVTRVPAIICAPLLLLFPFVSLLHGTTQWLVLNFLALLRNVLSTVVVTGSFMLTNNSVPTDQRGAANGLSLSCVSLFRTIGPAGAGAIFAWGQSRHDAKFLPGSQLVFAVMEIFVILAIFTTFPPILPVSANRPYYLTHPQEEKEDDDEAR</sequence>
<evidence type="ECO:0000256" key="3">
    <source>
        <dbReference type="ARBA" id="ARBA00022692"/>
    </source>
</evidence>
<feature type="transmembrane region" description="Helical" evidence="6">
    <location>
        <begin position="44"/>
        <end position="69"/>
    </location>
</feature>
<dbReference type="OrthoDB" id="10262656at2759"/>
<proteinExistence type="predicted"/>
<evidence type="ECO:0000256" key="6">
    <source>
        <dbReference type="SAM" id="Phobius"/>
    </source>
</evidence>
<dbReference type="PANTHER" id="PTHR23504:SF15">
    <property type="entry name" value="MAJOR FACILITATOR SUPERFAMILY (MFS) PROFILE DOMAIN-CONTAINING PROTEIN"/>
    <property type="match status" value="1"/>
</dbReference>
<evidence type="ECO:0000313" key="8">
    <source>
        <dbReference type="EMBL" id="PTQ42685.1"/>
    </source>
</evidence>
<dbReference type="AlphaFoldDB" id="A0A2R6X9A0"/>
<feature type="transmembrane region" description="Helical" evidence="6">
    <location>
        <begin position="136"/>
        <end position="159"/>
    </location>
</feature>
<keyword evidence="3 6" id="KW-0812">Transmembrane</keyword>
<feature type="transmembrane region" description="Helical" evidence="6">
    <location>
        <begin position="408"/>
        <end position="434"/>
    </location>
</feature>
<accession>A0A2R6X9A0</accession>
<evidence type="ECO:0000313" key="9">
    <source>
        <dbReference type="Proteomes" id="UP000244005"/>
    </source>
</evidence>
<feature type="transmembrane region" description="Helical" evidence="6">
    <location>
        <begin position="81"/>
        <end position="98"/>
    </location>
</feature>
<feature type="transmembrane region" description="Helical" evidence="6">
    <location>
        <begin position="214"/>
        <end position="237"/>
    </location>
</feature>
<keyword evidence="2" id="KW-0813">Transport</keyword>
<feature type="transmembrane region" description="Helical" evidence="6">
    <location>
        <begin position="272"/>
        <end position="294"/>
    </location>
</feature>
<name>A0A2R6X9A0_MARPO</name>
<keyword evidence="9" id="KW-1185">Reference proteome</keyword>
<dbReference type="CDD" id="cd17330">
    <property type="entry name" value="MFS_SLC46_TetA_like"/>
    <property type="match status" value="1"/>
</dbReference>
<dbReference type="InterPro" id="IPR036259">
    <property type="entry name" value="MFS_trans_sf"/>
</dbReference>
<feature type="transmembrane region" description="Helical" evidence="6">
    <location>
        <begin position="348"/>
        <end position="366"/>
    </location>
</feature>
<dbReference type="Gene3D" id="1.20.1250.20">
    <property type="entry name" value="MFS general substrate transporter like domains"/>
    <property type="match status" value="1"/>
</dbReference>
<comment type="subcellular location">
    <subcellularLocation>
        <location evidence="1">Membrane</location>
        <topology evidence="1">Multi-pass membrane protein</topology>
    </subcellularLocation>
</comment>
<dbReference type="PROSITE" id="PS50850">
    <property type="entry name" value="MFS"/>
    <property type="match status" value="1"/>
</dbReference>
<reference evidence="9" key="1">
    <citation type="journal article" date="2017" name="Cell">
        <title>Insights into land plant evolution garnered from the Marchantia polymorpha genome.</title>
        <authorList>
            <person name="Bowman J.L."/>
            <person name="Kohchi T."/>
            <person name="Yamato K.T."/>
            <person name="Jenkins J."/>
            <person name="Shu S."/>
            <person name="Ishizaki K."/>
            <person name="Yamaoka S."/>
            <person name="Nishihama R."/>
            <person name="Nakamura Y."/>
            <person name="Berger F."/>
            <person name="Adam C."/>
            <person name="Aki S.S."/>
            <person name="Althoff F."/>
            <person name="Araki T."/>
            <person name="Arteaga-Vazquez M.A."/>
            <person name="Balasubrmanian S."/>
            <person name="Barry K."/>
            <person name="Bauer D."/>
            <person name="Boehm C.R."/>
            <person name="Briginshaw L."/>
            <person name="Caballero-Perez J."/>
            <person name="Catarino B."/>
            <person name="Chen F."/>
            <person name="Chiyoda S."/>
            <person name="Chovatia M."/>
            <person name="Davies K.M."/>
            <person name="Delmans M."/>
            <person name="Demura T."/>
            <person name="Dierschke T."/>
            <person name="Dolan L."/>
            <person name="Dorantes-Acosta A.E."/>
            <person name="Eklund D.M."/>
            <person name="Florent S.N."/>
            <person name="Flores-Sandoval E."/>
            <person name="Fujiyama A."/>
            <person name="Fukuzawa H."/>
            <person name="Galik B."/>
            <person name="Grimanelli D."/>
            <person name="Grimwood J."/>
            <person name="Grossniklaus U."/>
            <person name="Hamada T."/>
            <person name="Haseloff J."/>
            <person name="Hetherington A.J."/>
            <person name="Higo A."/>
            <person name="Hirakawa Y."/>
            <person name="Hundley H.N."/>
            <person name="Ikeda Y."/>
            <person name="Inoue K."/>
            <person name="Inoue S.I."/>
            <person name="Ishida S."/>
            <person name="Jia Q."/>
            <person name="Kakita M."/>
            <person name="Kanazawa T."/>
            <person name="Kawai Y."/>
            <person name="Kawashima T."/>
            <person name="Kennedy M."/>
            <person name="Kinose K."/>
            <person name="Kinoshita T."/>
            <person name="Kohara Y."/>
            <person name="Koide E."/>
            <person name="Komatsu K."/>
            <person name="Kopischke S."/>
            <person name="Kubo M."/>
            <person name="Kyozuka J."/>
            <person name="Lagercrantz U."/>
            <person name="Lin S.S."/>
            <person name="Lindquist E."/>
            <person name="Lipzen A.M."/>
            <person name="Lu C.W."/>
            <person name="De Luna E."/>
            <person name="Martienssen R.A."/>
            <person name="Minamino N."/>
            <person name="Mizutani M."/>
            <person name="Mizutani M."/>
            <person name="Mochizuki N."/>
            <person name="Monte I."/>
            <person name="Mosher R."/>
            <person name="Nagasaki H."/>
            <person name="Nakagami H."/>
            <person name="Naramoto S."/>
            <person name="Nishitani K."/>
            <person name="Ohtani M."/>
            <person name="Okamoto T."/>
            <person name="Okumura M."/>
            <person name="Phillips J."/>
            <person name="Pollak B."/>
            <person name="Reinders A."/>
            <person name="Rovekamp M."/>
            <person name="Sano R."/>
            <person name="Sawa S."/>
            <person name="Schmid M.W."/>
            <person name="Shirakawa M."/>
            <person name="Solano R."/>
            <person name="Spunde A."/>
            <person name="Suetsugu N."/>
            <person name="Sugano S."/>
            <person name="Sugiyama A."/>
            <person name="Sun R."/>
            <person name="Suzuki Y."/>
            <person name="Takenaka M."/>
            <person name="Takezawa D."/>
            <person name="Tomogane H."/>
            <person name="Tsuzuki M."/>
            <person name="Ueda T."/>
            <person name="Umeda M."/>
            <person name="Ward J.M."/>
            <person name="Watanabe Y."/>
            <person name="Yazaki K."/>
            <person name="Yokoyama R."/>
            <person name="Yoshitake Y."/>
            <person name="Yotsui I."/>
            <person name="Zachgo S."/>
            <person name="Schmutz J."/>
        </authorList>
    </citation>
    <scope>NUCLEOTIDE SEQUENCE [LARGE SCALE GENOMIC DNA]</scope>
    <source>
        <strain evidence="9">Tak-1</strain>
    </source>
</reference>
<feature type="transmembrane region" description="Helical" evidence="6">
    <location>
        <begin position="372"/>
        <end position="396"/>
    </location>
</feature>
<feature type="transmembrane region" description="Helical" evidence="6">
    <location>
        <begin position="314"/>
        <end position="336"/>
    </location>
</feature>
<dbReference type="Gramene" id="Mp2g01400.1">
    <property type="protein sequence ID" value="Mp2g01400.1.cds"/>
    <property type="gene ID" value="Mp2g01400"/>
</dbReference>
<evidence type="ECO:0000256" key="4">
    <source>
        <dbReference type="ARBA" id="ARBA00022989"/>
    </source>
</evidence>
<organism evidence="8 9">
    <name type="scientific">Marchantia polymorpha</name>
    <name type="common">Common liverwort</name>
    <name type="synonym">Marchantia aquatica</name>
    <dbReference type="NCBI Taxonomy" id="3197"/>
    <lineage>
        <taxon>Eukaryota</taxon>
        <taxon>Viridiplantae</taxon>
        <taxon>Streptophyta</taxon>
        <taxon>Embryophyta</taxon>
        <taxon>Marchantiophyta</taxon>
        <taxon>Marchantiopsida</taxon>
        <taxon>Marchantiidae</taxon>
        <taxon>Marchantiales</taxon>
        <taxon>Marchantiaceae</taxon>
        <taxon>Marchantia</taxon>
    </lineage>
</organism>
<evidence type="ECO:0000259" key="7">
    <source>
        <dbReference type="PROSITE" id="PS50850"/>
    </source>
</evidence>
<dbReference type="SUPFAM" id="SSF103473">
    <property type="entry name" value="MFS general substrate transporter"/>
    <property type="match status" value="1"/>
</dbReference>